<reference evidence="5 6" key="1">
    <citation type="submission" date="2018-09" db="EMBL/GenBank/DDBJ databases">
        <title>Paenibacillus aracenensis nov. sp. isolated from a cave in southern Spain.</title>
        <authorList>
            <person name="Jurado V."/>
            <person name="Gutierrez-Patricio S."/>
            <person name="Gonzalez-Pimentel J.L."/>
            <person name="Miller A.Z."/>
            <person name="Laiz L."/>
            <person name="Saiz-Jimenez C."/>
        </authorList>
    </citation>
    <scope>NUCLEOTIDE SEQUENCE [LARGE SCALE GENOMIC DNA]</scope>
    <source>
        <strain evidence="5 6">DSM 22867</strain>
    </source>
</reference>
<organism evidence="5 6">
    <name type="scientific">Paenibacillus nanensis</name>
    <dbReference type="NCBI Taxonomy" id="393251"/>
    <lineage>
        <taxon>Bacteria</taxon>
        <taxon>Bacillati</taxon>
        <taxon>Bacillota</taxon>
        <taxon>Bacilli</taxon>
        <taxon>Bacillales</taxon>
        <taxon>Paenibacillaceae</taxon>
        <taxon>Paenibacillus</taxon>
    </lineage>
</organism>
<name>A0A3A1UNI3_9BACL</name>
<proteinExistence type="inferred from homology"/>
<dbReference type="NCBIfam" id="TIGR00125">
    <property type="entry name" value="cyt_tran_rel"/>
    <property type="match status" value="1"/>
</dbReference>
<dbReference type="PANTHER" id="PTHR42905:SF7">
    <property type="entry name" value="PHOSPHOENOLPYRUVATE PHOSPHOMUTASE"/>
    <property type="match status" value="1"/>
</dbReference>
<dbReference type="SUPFAM" id="SSF52374">
    <property type="entry name" value="Nucleotidylyl transferase"/>
    <property type="match status" value="1"/>
</dbReference>
<dbReference type="NCBIfam" id="TIGR02320">
    <property type="entry name" value="PEP_mutase"/>
    <property type="match status" value="1"/>
</dbReference>
<dbReference type="InterPro" id="IPR040442">
    <property type="entry name" value="Pyrv_kinase-like_dom_sf"/>
</dbReference>
<gene>
    <name evidence="5" type="primary">aepX</name>
    <name evidence="5" type="ORF">D3P08_25165</name>
</gene>
<dbReference type="EC" id="5.4.2.9" evidence="2"/>
<evidence type="ECO:0000313" key="5">
    <source>
        <dbReference type="EMBL" id="RIX47315.1"/>
    </source>
</evidence>
<evidence type="ECO:0000256" key="1">
    <source>
        <dbReference type="ARBA" id="ARBA00023235"/>
    </source>
</evidence>
<feature type="domain" description="Cytidyltransferase-like" evidence="4">
    <location>
        <begin position="11"/>
        <end position="118"/>
    </location>
</feature>
<dbReference type="Proteomes" id="UP000266482">
    <property type="component" value="Unassembled WGS sequence"/>
</dbReference>
<dbReference type="EMBL" id="QXQA01000023">
    <property type="protein sequence ID" value="RIX47315.1"/>
    <property type="molecule type" value="Genomic_DNA"/>
</dbReference>
<dbReference type="InterPro" id="IPR012698">
    <property type="entry name" value="PEnolPyrv_PMutase_core"/>
</dbReference>
<dbReference type="InterPro" id="IPR015813">
    <property type="entry name" value="Pyrv/PenolPyrv_kinase-like_dom"/>
</dbReference>
<dbReference type="Pfam" id="PF13714">
    <property type="entry name" value="PEP_mutase"/>
    <property type="match status" value="1"/>
</dbReference>
<dbReference type="AlphaFoldDB" id="A0A3A1UNI3"/>
<dbReference type="InterPro" id="IPR039556">
    <property type="entry name" value="ICL/PEPM"/>
</dbReference>
<evidence type="ECO:0000313" key="6">
    <source>
        <dbReference type="Proteomes" id="UP000266482"/>
    </source>
</evidence>
<comment type="similarity">
    <text evidence="3">Belongs to the isocitrate lyase/PEP mutase superfamily. PEP mutase family.</text>
</comment>
<dbReference type="OrthoDB" id="8629576at2"/>
<dbReference type="PANTHER" id="PTHR42905">
    <property type="entry name" value="PHOSPHOENOLPYRUVATE CARBOXYLASE"/>
    <property type="match status" value="1"/>
</dbReference>
<dbReference type="RefSeq" id="WP_119602885.1">
    <property type="nucleotide sequence ID" value="NZ_QXQA01000023.1"/>
</dbReference>
<dbReference type="InterPro" id="IPR004821">
    <property type="entry name" value="Cyt_trans-like"/>
</dbReference>
<dbReference type="Pfam" id="PF01467">
    <property type="entry name" value="CTP_transf_like"/>
    <property type="match status" value="1"/>
</dbReference>
<dbReference type="Gene3D" id="3.20.20.60">
    <property type="entry name" value="Phosphoenolpyruvate-binding domains"/>
    <property type="match status" value="1"/>
</dbReference>
<keyword evidence="5" id="KW-0670">Pyruvate</keyword>
<dbReference type="CDD" id="cd00377">
    <property type="entry name" value="ICL_PEPM"/>
    <property type="match status" value="1"/>
</dbReference>
<sequence length="433" mass="48685">MKTVYLAMSADILHYGHINVIKEAQKYGTVIVGVLTDDVVSTYKKMPILSFEERKMMIENIKGVSEVVEQSSLDYVPNLLKYKPDFVIHGDNWRSGVQSETRSRVIETLAQWDGRLIEVEYTEGDSIKRLEQLMQQSSTTPDFRRGVLKRLLALKPLVTVMEAHNGLTALIVENTKVIKEDNRPKSFDAMWISSLCDSTAKGKPDIELVDLTSRLNTINDVLEVTTKPIILDGDTGGLVEHFVYTVKTLERLGVSAIIIEDKIGLKKNSLFGTDVEQSQDTIENFCHKIKEGKKALVTDDFMIISRIESLILKAGMDDALARAKAYIEAGTDGIMIHSKEKDGEEIKTFCREYAKFPNRVPLVVVPTSFNHMYEEELRELGVNMVIYANHLLRSAYPAMVDAATKILTHERSLECDEVCMPINQILTLIPGGN</sequence>
<dbReference type="Gene3D" id="3.40.50.620">
    <property type="entry name" value="HUPs"/>
    <property type="match status" value="1"/>
</dbReference>
<keyword evidence="6" id="KW-1185">Reference proteome</keyword>
<accession>A0A3A1UNI3</accession>
<evidence type="ECO:0000256" key="3">
    <source>
        <dbReference type="ARBA" id="ARBA00038455"/>
    </source>
</evidence>
<evidence type="ECO:0000259" key="4">
    <source>
        <dbReference type="Pfam" id="PF01467"/>
    </source>
</evidence>
<dbReference type="GO" id="GO:0050188">
    <property type="term" value="F:phosphoenolpyruvate mutase activity"/>
    <property type="evidence" value="ECO:0007669"/>
    <property type="project" value="UniProtKB-EC"/>
</dbReference>
<evidence type="ECO:0000256" key="2">
    <source>
        <dbReference type="ARBA" id="ARBA00024063"/>
    </source>
</evidence>
<dbReference type="InterPro" id="IPR014729">
    <property type="entry name" value="Rossmann-like_a/b/a_fold"/>
</dbReference>
<dbReference type="SUPFAM" id="SSF51621">
    <property type="entry name" value="Phosphoenolpyruvate/pyruvate domain"/>
    <property type="match status" value="1"/>
</dbReference>
<comment type="caution">
    <text evidence="5">The sequence shown here is derived from an EMBL/GenBank/DDBJ whole genome shotgun (WGS) entry which is preliminary data.</text>
</comment>
<protein>
    <recommendedName>
        <fullName evidence="2">phosphoenolpyruvate mutase</fullName>
        <ecNumber evidence="2">5.4.2.9</ecNumber>
    </recommendedName>
</protein>
<keyword evidence="1 5" id="KW-0413">Isomerase</keyword>